<dbReference type="InterPro" id="IPR004365">
    <property type="entry name" value="NA-bd_OB_tRNA"/>
</dbReference>
<dbReference type="InterPro" id="IPR040260">
    <property type="entry name" value="RFA2-like"/>
</dbReference>
<dbReference type="PANTHER" id="PTHR13989:SF16">
    <property type="entry name" value="REPLICATION PROTEIN A2"/>
    <property type="match status" value="1"/>
</dbReference>
<accession>A0A1R0GUJ1</accession>
<dbReference type="InterPro" id="IPR036388">
    <property type="entry name" value="WH-like_DNA-bd_sf"/>
</dbReference>
<evidence type="ECO:0000256" key="4">
    <source>
        <dbReference type="ARBA" id="ARBA00023125"/>
    </source>
</evidence>
<proteinExistence type="inferred from homology"/>
<dbReference type="SUPFAM" id="SSF46785">
    <property type="entry name" value="Winged helix' DNA-binding domain"/>
    <property type="match status" value="1"/>
</dbReference>
<feature type="cross-link" description="Glycyl lysine isopeptide (Lys-Gly) (interchain with G-Cter in ubiquitin)" evidence="6">
    <location>
        <position position="32"/>
    </location>
</feature>
<feature type="domain" description="Replication protein A C-terminal" evidence="9">
    <location>
        <begin position="172"/>
        <end position="250"/>
    </location>
</feature>
<gene>
    <name evidence="10" type="ORF">AYI68_g5353</name>
</gene>
<evidence type="ECO:0000313" key="10">
    <source>
        <dbReference type="EMBL" id="OLY80549.1"/>
    </source>
</evidence>
<dbReference type="InterPro" id="IPR014892">
    <property type="entry name" value="RPA_C"/>
</dbReference>
<dbReference type="AlphaFoldDB" id="A0A1R0GUJ1"/>
<keyword evidence="11" id="KW-1185">Reference proteome</keyword>
<keyword evidence="5" id="KW-0539">Nucleus</keyword>
<feature type="compositionally biased region" description="Gly residues" evidence="7">
    <location>
        <begin position="16"/>
        <end position="26"/>
    </location>
</feature>
<comment type="subcellular location">
    <subcellularLocation>
        <location evidence="1">Nucleus</location>
    </subcellularLocation>
</comment>
<keyword evidence="4" id="KW-0238">DNA-binding</keyword>
<evidence type="ECO:0000313" key="11">
    <source>
        <dbReference type="Proteomes" id="UP000187455"/>
    </source>
</evidence>
<comment type="caution">
    <text evidence="10">The sequence shown here is derived from an EMBL/GenBank/DDBJ whole genome shotgun (WGS) entry which is preliminary data.</text>
</comment>
<dbReference type="InterPro" id="IPR036390">
    <property type="entry name" value="WH_DNA-bd_sf"/>
</dbReference>
<protein>
    <submittedName>
        <fullName evidence="10">Replication factor A protein 2</fullName>
    </submittedName>
</protein>
<evidence type="ECO:0000256" key="5">
    <source>
        <dbReference type="ARBA" id="ARBA00023242"/>
    </source>
</evidence>
<comment type="similarity">
    <text evidence="2">Belongs to the replication factor A protein 2 family.</text>
</comment>
<keyword evidence="3" id="KW-0235">DNA replication</keyword>
<dbReference type="EMBL" id="LSSL01003377">
    <property type="protein sequence ID" value="OLY80549.1"/>
    <property type="molecule type" value="Genomic_DNA"/>
</dbReference>
<dbReference type="GO" id="GO:0000724">
    <property type="term" value="P:double-strand break repair via homologous recombination"/>
    <property type="evidence" value="ECO:0007669"/>
    <property type="project" value="TreeGrafter"/>
</dbReference>
<dbReference type="STRING" id="133383.A0A1R0GUJ1"/>
<dbReference type="Pfam" id="PF01336">
    <property type="entry name" value="tRNA_anti-codon"/>
    <property type="match status" value="1"/>
</dbReference>
<evidence type="ECO:0000256" key="2">
    <source>
        <dbReference type="ARBA" id="ARBA00007815"/>
    </source>
</evidence>
<evidence type="ECO:0000256" key="7">
    <source>
        <dbReference type="SAM" id="MobiDB-lite"/>
    </source>
</evidence>
<dbReference type="GO" id="GO:0035861">
    <property type="term" value="C:site of double-strand break"/>
    <property type="evidence" value="ECO:0007669"/>
    <property type="project" value="TreeGrafter"/>
</dbReference>
<dbReference type="PIRSF" id="PIRSF036949">
    <property type="entry name" value="RPA32"/>
    <property type="match status" value="1"/>
</dbReference>
<dbReference type="InterPro" id="IPR014646">
    <property type="entry name" value="Rfa2/RPA32"/>
</dbReference>
<sequence length="260" mass="28282">MNNYGGNSYSSQSNQYGGGFSSQGGGEDGKKKESFSQQTLTPATIRMLLNVDISQPDNPMEIDGVELKTVSIIGVVRNINSQTTMTQYTLEDGSGSIDVKMWTNQGAELEDSQNMVVSGAYAKVVGDFRLFNNKRHILAHSIKPLVNFNEMSYHGLEAIMVHLERTKGNSSTKGGVMASNYSGGGIVESNFGDGVVKRVYDYISSINNKMEGVSITEIENSLGPNITPSMIKEATYKLVDQGNIYTVMDDSHFISTHSGM</sequence>
<feature type="region of interest" description="Disordered" evidence="7">
    <location>
        <begin position="1"/>
        <end position="37"/>
    </location>
</feature>
<dbReference type="GO" id="GO:0005662">
    <property type="term" value="C:DNA replication factor A complex"/>
    <property type="evidence" value="ECO:0007669"/>
    <property type="project" value="TreeGrafter"/>
</dbReference>
<dbReference type="GO" id="GO:0000781">
    <property type="term" value="C:chromosome, telomeric region"/>
    <property type="evidence" value="ECO:0007669"/>
    <property type="project" value="TreeGrafter"/>
</dbReference>
<name>A0A1R0GUJ1_9FUNG</name>
<evidence type="ECO:0000256" key="3">
    <source>
        <dbReference type="ARBA" id="ARBA00022705"/>
    </source>
</evidence>
<evidence type="ECO:0000259" key="8">
    <source>
        <dbReference type="Pfam" id="PF01336"/>
    </source>
</evidence>
<dbReference type="OrthoDB" id="25571at2759"/>
<feature type="compositionally biased region" description="Low complexity" evidence="7">
    <location>
        <begin position="1"/>
        <end position="15"/>
    </location>
</feature>
<evidence type="ECO:0000256" key="1">
    <source>
        <dbReference type="ARBA" id="ARBA00004123"/>
    </source>
</evidence>
<evidence type="ECO:0000259" key="9">
    <source>
        <dbReference type="Pfam" id="PF08784"/>
    </source>
</evidence>
<dbReference type="CDD" id="cd04478">
    <property type="entry name" value="RPA2_DBD_D"/>
    <property type="match status" value="1"/>
</dbReference>
<evidence type="ECO:0000256" key="6">
    <source>
        <dbReference type="PIRSR" id="PIRSR036949-1"/>
    </source>
</evidence>
<reference evidence="10 11" key="1">
    <citation type="journal article" date="2016" name="Mol. Biol. Evol.">
        <title>Genome-Wide Survey of Gut Fungi (Harpellales) Reveals the First Horizontally Transferred Ubiquitin Gene from a Mosquito Host.</title>
        <authorList>
            <person name="Wang Y."/>
            <person name="White M.M."/>
            <person name="Kvist S."/>
            <person name="Moncalvo J.M."/>
        </authorList>
    </citation>
    <scope>NUCLEOTIDE SEQUENCE [LARGE SCALE GENOMIC DNA]</scope>
    <source>
        <strain evidence="10 11">ALG-7-W6</strain>
    </source>
</reference>
<dbReference type="Proteomes" id="UP000187455">
    <property type="component" value="Unassembled WGS sequence"/>
</dbReference>
<feature type="domain" description="OB" evidence="8">
    <location>
        <begin position="70"/>
        <end position="145"/>
    </location>
</feature>
<dbReference type="Gene3D" id="1.10.10.10">
    <property type="entry name" value="Winged helix-like DNA-binding domain superfamily/Winged helix DNA-binding domain"/>
    <property type="match status" value="1"/>
</dbReference>
<dbReference type="Pfam" id="PF08784">
    <property type="entry name" value="RPA_C"/>
    <property type="match status" value="1"/>
</dbReference>
<dbReference type="SUPFAM" id="SSF50249">
    <property type="entry name" value="Nucleic acid-binding proteins"/>
    <property type="match status" value="1"/>
</dbReference>
<dbReference type="GO" id="GO:0003697">
    <property type="term" value="F:single-stranded DNA binding"/>
    <property type="evidence" value="ECO:0007669"/>
    <property type="project" value="TreeGrafter"/>
</dbReference>
<feature type="cross-link" description="Glycyl lysine isopeptide (Lys-Gly) (interchain with G-Cter in ubiquitin)" evidence="6">
    <location>
        <position position="31"/>
    </location>
</feature>
<dbReference type="GO" id="GO:0006260">
    <property type="term" value="P:DNA replication"/>
    <property type="evidence" value="ECO:0007669"/>
    <property type="project" value="UniProtKB-KW"/>
</dbReference>
<organism evidence="10 11">
    <name type="scientific">Smittium mucronatum</name>
    <dbReference type="NCBI Taxonomy" id="133383"/>
    <lineage>
        <taxon>Eukaryota</taxon>
        <taxon>Fungi</taxon>
        <taxon>Fungi incertae sedis</taxon>
        <taxon>Zoopagomycota</taxon>
        <taxon>Kickxellomycotina</taxon>
        <taxon>Harpellomycetes</taxon>
        <taxon>Harpellales</taxon>
        <taxon>Legeriomycetaceae</taxon>
        <taxon>Smittium</taxon>
    </lineage>
</organism>
<dbReference type="PANTHER" id="PTHR13989">
    <property type="entry name" value="REPLICATION PROTEIN A-RELATED"/>
    <property type="match status" value="1"/>
</dbReference>
<dbReference type="GO" id="GO:0006289">
    <property type="term" value="P:nucleotide-excision repair"/>
    <property type="evidence" value="ECO:0007669"/>
    <property type="project" value="TreeGrafter"/>
</dbReference>
<dbReference type="Gene3D" id="2.40.50.140">
    <property type="entry name" value="Nucleic acid-binding proteins"/>
    <property type="match status" value="1"/>
</dbReference>
<dbReference type="InterPro" id="IPR012340">
    <property type="entry name" value="NA-bd_OB-fold"/>
</dbReference>